<accession>A0A1H8AW78</accession>
<gene>
    <name evidence="1" type="ORF">SAMN05192533_105177</name>
</gene>
<name>A0A1H8AW78_9BACI</name>
<dbReference type="Proteomes" id="UP000198553">
    <property type="component" value="Unassembled WGS sequence"/>
</dbReference>
<dbReference type="RefSeq" id="WP_244532545.1">
    <property type="nucleotide sequence ID" value="NZ_FOBW01000005.1"/>
</dbReference>
<dbReference type="EMBL" id="FOBW01000005">
    <property type="protein sequence ID" value="SEM74803.1"/>
    <property type="molecule type" value="Genomic_DNA"/>
</dbReference>
<protein>
    <recommendedName>
        <fullName evidence="3">DUF4367 domain-containing protein</fullName>
    </recommendedName>
</protein>
<evidence type="ECO:0000313" key="2">
    <source>
        <dbReference type="Proteomes" id="UP000198553"/>
    </source>
</evidence>
<organism evidence="1 2">
    <name type="scientific">Mesobacillus persicus</name>
    <dbReference type="NCBI Taxonomy" id="930146"/>
    <lineage>
        <taxon>Bacteria</taxon>
        <taxon>Bacillati</taxon>
        <taxon>Bacillota</taxon>
        <taxon>Bacilli</taxon>
        <taxon>Bacillales</taxon>
        <taxon>Bacillaceae</taxon>
        <taxon>Mesobacillus</taxon>
    </lineage>
</organism>
<proteinExistence type="predicted"/>
<keyword evidence="2" id="KW-1185">Reference proteome</keyword>
<evidence type="ECO:0000313" key="1">
    <source>
        <dbReference type="EMBL" id="SEM74803.1"/>
    </source>
</evidence>
<sequence>MEKNAEEILIKIIKFTVLFIVLSFSLSHVVKANYTSEEYQKSFYDIGYKEVHEALVESRAHFKHEIELPVQIPPIEFTHSFGRLNDLEGDVNDGFEIVYHHKDKPKNHYTIDVKPIKYGLELRKESIDQTFKLKDGSEALYSTDFAEGFNLLIFEKKGWQYILSINKAVSDKVKPEILVEIANSVGP</sequence>
<evidence type="ECO:0008006" key="3">
    <source>
        <dbReference type="Google" id="ProtNLM"/>
    </source>
</evidence>
<dbReference type="AlphaFoldDB" id="A0A1H8AW78"/>
<reference evidence="2" key="1">
    <citation type="submission" date="2016-10" db="EMBL/GenBank/DDBJ databases">
        <authorList>
            <person name="Varghese N."/>
            <person name="Submissions S."/>
        </authorList>
    </citation>
    <scope>NUCLEOTIDE SEQUENCE [LARGE SCALE GENOMIC DNA]</scope>
    <source>
        <strain evidence="2">B48,IBRC-M 10115,DSM 25386,CECT 8001</strain>
    </source>
</reference>